<keyword evidence="6" id="KW-1185">Reference proteome</keyword>
<evidence type="ECO:0000313" key="5">
    <source>
        <dbReference type="EMBL" id="UXX84139.1"/>
    </source>
</evidence>
<evidence type="ECO:0000256" key="2">
    <source>
        <dbReference type="ARBA" id="ARBA00022827"/>
    </source>
</evidence>
<reference evidence="5" key="1">
    <citation type="submission" date="2022-10" db="EMBL/GenBank/DDBJ databases">
        <title>Roseovarius pelagicus sp. nov., isolated from Arctic seawater.</title>
        <authorList>
            <person name="Hong Y.W."/>
            <person name="Hwang C.Y."/>
        </authorList>
    </citation>
    <scope>NUCLEOTIDE SEQUENCE</scope>
    <source>
        <strain evidence="5">HL-MP18</strain>
    </source>
</reference>
<dbReference type="InterPro" id="IPR051312">
    <property type="entry name" value="Diverse_Substr_Oxidored"/>
</dbReference>
<dbReference type="Gene3D" id="3.30.43.10">
    <property type="entry name" value="Uridine Diphospho-n-acetylenolpyruvylglucosamine Reductase, domain 2"/>
    <property type="match status" value="1"/>
</dbReference>
<dbReference type="InterPro" id="IPR005107">
    <property type="entry name" value="CO_DH_flav_C"/>
</dbReference>
<dbReference type="InterPro" id="IPR016167">
    <property type="entry name" value="FAD-bd_PCMH_sub1"/>
</dbReference>
<dbReference type="Pfam" id="PF03450">
    <property type="entry name" value="CO_deh_flav_C"/>
    <property type="match status" value="1"/>
</dbReference>
<dbReference type="SMART" id="SM01092">
    <property type="entry name" value="CO_deh_flav_C"/>
    <property type="match status" value="1"/>
</dbReference>
<dbReference type="Pfam" id="PF00941">
    <property type="entry name" value="FAD_binding_5"/>
    <property type="match status" value="1"/>
</dbReference>
<dbReference type="SUPFAM" id="SSF55447">
    <property type="entry name" value="CO dehydrogenase flavoprotein C-terminal domain-like"/>
    <property type="match status" value="1"/>
</dbReference>
<dbReference type="InterPro" id="IPR036683">
    <property type="entry name" value="CO_DH_flav_C_dom_sf"/>
</dbReference>
<evidence type="ECO:0000256" key="3">
    <source>
        <dbReference type="ARBA" id="ARBA00023002"/>
    </source>
</evidence>
<gene>
    <name evidence="5" type="ORF">N7U68_05675</name>
</gene>
<dbReference type="InterPro" id="IPR002346">
    <property type="entry name" value="Mopterin_DH_FAD-bd"/>
</dbReference>
<dbReference type="Proteomes" id="UP001064087">
    <property type="component" value="Chromosome"/>
</dbReference>
<dbReference type="RefSeq" id="WP_263048519.1">
    <property type="nucleotide sequence ID" value="NZ_CP106738.1"/>
</dbReference>
<dbReference type="EMBL" id="CP106738">
    <property type="protein sequence ID" value="UXX84139.1"/>
    <property type="molecule type" value="Genomic_DNA"/>
</dbReference>
<dbReference type="Gene3D" id="3.30.390.50">
    <property type="entry name" value="CO dehydrogenase flavoprotein, C-terminal domain"/>
    <property type="match status" value="1"/>
</dbReference>
<name>A0ABY6DDL5_9RHOB</name>
<dbReference type="InterPro" id="IPR016166">
    <property type="entry name" value="FAD-bd_PCMH"/>
</dbReference>
<keyword evidence="1" id="KW-0285">Flavoprotein</keyword>
<dbReference type="PANTHER" id="PTHR42659:SF2">
    <property type="entry name" value="XANTHINE DEHYDROGENASE SUBUNIT C-RELATED"/>
    <property type="match status" value="1"/>
</dbReference>
<keyword evidence="3" id="KW-0560">Oxidoreductase</keyword>
<sequence>MKPAPFEYLRPATLNDAIAALDHDDAKIIAGGQSLVPMMNFRLVTPERLVDINDISELADITMSGKTLQIGALVRHVQAARDPDLARHLPVVAEAMAHVAHMAIRNRGTIGGSLVHADPSAEWPLLVRLLDGTLEILGPDGMRSAAPRDFFIAPLVTDLTEDEVLTGVTLPIPEAGTGMAFDEVALRAGDFAVVSCGATLTLKAGRITSARLAFGGLGDTPLRLPEIEAALIGQAPDDIAGIVANCADSLEPNEDMHASVAYRKRLAPVLARRVLERAADRAGGTT</sequence>
<dbReference type="PROSITE" id="PS51387">
    <property type="entry name" value="FAD_PCMH"/>
    <property type="match status" value="1"/>
</dbReference>
<proteinExistence type="predicted"/>
<dbReference type="SUPFAM" id="SSF56176">
    <property type="entry name" value="FAD-binding/transporter-associated domain-like"/>
    <property type="match status" value="1"/>
</dbReference>
<evidence type="ECO:0000259" key="4">
    <source>
        <dbReference type="PROSITE" id="PS51387"/>
    </source>
</evidence>
<protein>
    <submittedName>
        <fullName evidence="5">Xanthine dehydrogenase family protein subunit M</fullName>
    </submittedName>
</protein>
<keyword evidence="2" id="KW-0274">FAD</keyword>
<evidence type="ECO:0000256" key="1">
    <source>
        <dbReference type="ARBA" id="ARBA00022630"/>
    </source>
</evidence>
<feature type="domain" description="FAD-binding PCMH-type" evidence="4">
    <location>
        <begin position="1"/>
        <end position="175"/>
    </location>
</feature>
<dbReference type="InterPro" id="IPR036318">
    <property type="entry name" value="FAD-bd_PCMH-like_sf"/>
</dbReference>
<dbReference type="Gene3D" id="3.30.465.10">
    <property type="match status" value="1"/>
</dbReference>
<dbReference type="InterPro" id="IPR016169">
    <property type="entry name" value="FAD-bd_PCMH_sub2"/>
</dbReference>
<dbReference type="PANTHER" id="PTHR42659">
    <property type="entry name" value="XANTHINE DEHYDROGENASE SUBUNIT C-RELATED"/>
    <property type="match status" value="1"/>
</dbReference>
<organism evidence="5 6">
    <name type="scientific">Roseovarius pelagicus</name>
    <dbReference type="NCBI Taxonomy" id="2980108"/>
    <lineage>
        <taxon>Bacteria</taxon>
        <taxon>Pseudomonadati</taxon>
        <taxon>Pseudomonadota</taxon>
        <taxon>Alphaproteobacteria</taxon>
        <taxon>Rhodobacterales</taxon>
        <taxon>Roseobacteraceae</taxon>
        <taxon>Roseovarius</taxon>
    </lineage>
</organism>
<accession>A0ABY6DDL5</accession>
<evidence type="ECO:0000313" key="6">
    <source>
        <dbReference type="Proteomes" id="UP001064087"/>
    </source>
</evidence>